<evidence type="ECO:0000256" key="18">
    <source>
        <dbReference type="ARBA" id="ARBA00040898"/>
    </source>
</evidence>
<dbReference type="GO" id="GO:0016263">
    <property type="term" value="F:glycoprotein-N-acetylgalactosamine 3-beta-galactosyltransferase activity"/>
    <property type="evidence" value="ECO:0007669"/>
    <property type="project" value="UniProtKB-EC"/>
</dbReference>
<accession>A0A9P0F520</accession>
<dbReference type="EMBL" id="OU963866">
    <property type="protein sequence ID" value="CAH0390006.1"/>
    <property type="molecule type" value="Genomic_DNA"/>
</dbReference>
<feature type="domain" description="Fringe-like glycosyltransferase" evidence="24">
    <location>
        <begin position="106"/>
        <end position="274"/>
    </location>
</feature>
<keyword evidence="13 23" id="KW-1133">Transmembrane helix</keyword>
<evidence type="ECO:0000256" key="1">
    <source>
        <dbReference type="ARBA" id="ARBA00001936"/>
    </source>
</evidence>
<keyword evidence="15" id="KW-1015">Disulfide bond</keyword>
<keyword evidence="26" id="KW-1185">Reference proteome</keyword>
<keyword evidence="16" id="KW-0325">Glycoprotein</keyword>
<evidence type="ECO:0000256" key="3">
    <source>
        <dbReference type="ARBA" id="ARBA00004922"/>
    </source>
</evidence>
<dbReference type="GO" id="GO:0030145">
    <property type="term" value="F:manganese ion binding"/>
    <property type="evidence" value="ECO:0007669"/>
    <property type="project" value="UniProtKB-ARBA"/>
</dbReference>
<evidence type="ECO:0000256" key="4">
    <source>
        <dbReference type="ARBA" id="ARBA00006462"/>
    </source>
</evidence>
<evidence type="ECO:0000256" key="13">
    <source>
        <dbReference type="ARBA" id="ARBA00022989"/>
    </source>
</evidence>
<evidence type="ECO:0000256" key="16">
    <source>
        <dbReference type="ARBA" id="ARBA00023180"/>
    </source>
</evidence>
<keyword evidence="8" id="KW-0808">Transferase</keyword>
<gene>
    <name evidence="25" type="ORF">BEMITA_LOCUS8775</name>
</gene>
<keyword evidence="12" id="KW-0735">Signal-anchor</keyword>
<keyword evidence="7" id="KW-0328">Glycosyltransferase</keyword>
<dbReference type="EC" id="2.4.1.122" evidence="6"/>
<evidence type="ECO:0000256" key="22">
    <source>
        <dbReference type="ARBA" id="ARBA00059245"/>
    </source>
</evidence>
<dbReference type="Gene3D" id="3.90.550.50">
    <property type="match status" value="1"/>
</dbReference>
<comment type="subcellular location">
    <subcellularLocation>
        <location evidence="2">Membrane</location>
        <topology evidence="2">Single-pass type II membrane protein</topology>
    </subcellularLocation>
</comment>
<dbReference type="AlphaFoldDB" id="A0A9P0F520"/>
<organism evidence="25 26">
    <name type="scientific">Bemisia tabaci</name>
    <name type="common">Sweetpotato whitefly</name>
    <name type="synonym">Aleurodes tabaci</name>
    <dbReference type="NCBI Taxonomy" id="7038"/>
    <lineage>
        <taxon>Eukaryota</taxon>
        <taxon>Metazoa</taxon>
        <taxon>Ecdysozoa</taxon>
        <taxon>Arthropoda</taxon>
        <taxon>Hexapoda</taxon>
        <taxon>Insecta</taxon>
        <taxon>Pterygota</taxon>
        <taxon>Neoptera</taxon>
        <taxon>Paraneoptera</taxon>
        <taxon>Hemiptera</taxon>
        <taxon>Sternorrhyncha</taxon>
        <taxon>Aleyrodoidea</taxon>
        <taxon>Aleyrodidae</taxon>
        <taxon>Aleyrodinae</taxon>
        <taxon>Bemisia</taxon>
    </lineage>
</organism>
<evidence type="ECO:0000256" key="14">
    <source>
        <dbReference type="ARBA" id="ARBA00023136"/>
    </source>
</evidence>
<dbReference type="Pfam" id="PF02434">
    <property type="entry name" value="Fringe"/>
    <property type="match status" value="1"/>
</dbReference>
<evidence type="ECO:0000256" key="10">
    <source>
        <dbReference type="ARBA" id="ARBA00022723"/>
    </source>
</evidence>
<comment type="subunit">
    <text evidence="5">Homodimer; disulfide-linked.</text>
</comment>
<evidence type="ECO:0000256" key="11">
    <source>
        <dbReference type="ARBA" id="ARBA00022741"/>
    </source>
</evidence>
<keyword evidence="14 23" id="KW-0472">Membrane</keyword>
<dbReference type="InterPro" id="IPR026050">
    <property type="entry name" value="C1GALT1/C1GALT1_chp1"/>
</dbReference>
<keyword evidence="10" id="KW-0479">Metal-binding</keyword>
<evidence type="ECO:0000256" key="15">
    <source>
        <dbReference type="ARBA" id="ARBA00023157"/>
    </source>
</evidence>
<evidence type="ECO:0000313" key="25">
    <source>
        <dbReference type="EMBL" id="CAH0390006.1"/>
    </source>
</evidence>
<sequence>MIKQFSGGRTFIVTFCIGCLFGFMCAYMLLSLTYATIREVPLLPPRYLSRESDSHVPPDQHFHDDEREVEAPLGEVGGHGHDEAFHKGESEVADELKGRVRVLCWVLTNPKNHKVKAQHVKATWGRRCNTLLFISSEKDDSLPTVKIDVGEGRNKLWGKTKGAFKYIFQHYKDQYDWVIKADDDTYVILENLRYLLTAYNANEPLYLGCRFKPFVKQGYMSGGAGYVLSKVAVEKFVKEGILSPSKLCRQDDGGAEDVEIGICLENLGVKAVDSRDSLGRGRFFPFVPEHHLIPGHTDPSFWYWSYIYYPVSEGMDCCSDTAISFHYVSPNQMYVLEYLIYHLRPYGITHLVEETNIVPVFNATDTASSPN</sequence>
<dbReference type="OrthoDB" id="414175at2759"/>
<keyword evidence="9 23" id="KW-0812">Transmembrane</keyword>
<evidence type="ECO:0000256" key="5">
    <source>
        <dbReference type="ARBA" id="ARBA00011748"/>
    </source>
</evidence>
<keyword evidence="11" id="KW-0547">Nucleotide-binding</keyword>
<evidence type="ECO:0000256" key="19">
    <source>
        <dbReference type="ARBA" id="ARBA00041226"/>
    </source>
</evidence>
<comment type="similarity">
    <text evidence="4">Belongs to the glycosyltransferase 31 family. Beta3-Gal-T subfamily.</text>
</comment>
<evidence type="ECO:0000256" key="21">
    <source>
        <dbReference type="ARBA" id="ARBA00043065"/>
    </source>
</evidence>
<evidence type="ECO:0000256" key="7">
    <source>
        <dbReference type="ARBA" id="ARBA00022676"/>
    </source>
</evidence>
<dbReference type="PANTHER" id="PTHR23033:SF14">
    <property type="entry name" value="GLYCOPROTEIN-N-ACETYLGALACTOSAMINE 3-BETA-GALACTOSYLTRANSFERASE 1-RELATED"/>
    <property type="match status" value="1"/>
</dbReference>
<evidence type="ECO:0000256" key="12">
    <source>
        <dbReference type="ARBA" id="ARBA00022968"/>
    </source>
</evidence>
<protein>
    <recommendedName>
        <fullName evidence="18">Glycoprotein-N-acetylgalactosamine 3-beta-galactosyltransferase 1</fullName>
        <ecNumber evidence="6">2.4.1.122</ecNumber>
    </recommendedName>
    <alternativeName>
        <fullName evidence="20">Core 1 O-glycan T-synthase</fullName>
    </alternativeName>
    <alternativeName>
        <fullName evidence="21">Core 1 UDP-galactose:N-acetylgalactosamine-alpha-R beta 1,3-galactosyltransferase 1</fullName>
    </alternativeName>
    <alternativeName>
        <fullName evidence="19">Core 1 beta1,3-galactosyltransferase 1</fullName>
    </alternativeName>
</protein>
<comment type="function">
    <text evidence="22">Glycosyltransferase that generates the core 1 O-glycan Gal-beta1-3GalNAc-alpha1-Ser/Thr (T antigen), which is a precursor for many extended O-glycans in glycoproteins.</text>
</comment>
<evidence type="ECO:0000259" key="24">
    <source>
        <dbReference type="Pfam" id="PF02434"/>
    </source>
</evidence>
<proteinExistence type="inferred from homology"/>
<evidence type="ECO:0000256" key="6">
    <source>
        <dbReference type="ARBA" id="ARBA00012557"/>
    </source>
</evidence>
<evidence type="ECO:0000256" key="17">
    <source>
        <dbReference type="ARBA" id="ARBA00023211"/>
    </source>
</evidence>
<feature type="transmembrane region" description="Helical" evidence="23">
    <location>
        <begin position="12"/>
        <end position="37"/>
    </location>
</feature>
<dbReference type="InterPro" id="IPR003378">
    <property type="entry name" value="Fringe-like_glycosylTrfase"/>
</dbReference>
<dbReference type="GO" id="GO:0016020">
    <property type="term" value="C:membrane"/>
    <property type="evidence" value="ECO:0007669"/>
    <property type="project" value="UniProtKB-SubCell"/>
</dbReference>
<evidence type="ECO:0000256" key="9">
    <source>
        <dbReference type="ARBA" id="ARBA00022692"/>
    </source>
</evidence>
<dbReference type="PANTHER" id="PTHR23033">
    <property type="entry name" value="BETA1,3-GALACTOSYLTRANSFERASE"/>
    <property type="match status" value="1"/>
</dbReference>
<evidence type="ECO:0000256" key="2">
    <source>
        <dbReference type="ARBA" id="ARBA00004606"/>
    </source>
</evidence>
<name>A0A9P0F520_BEMTA</name>
<keyword evidence="17" id="KW-0464">Manganese</keyword>
<evidence type="ECO:0000256" key="23">
    <source>
        <dbReference type="SAM" id="Phobius"/>
    </source>
</evidence>
<reference evidence="25" key="1">
    <citation type="submission" date="2021-12" db="EMBL/GenBank/DDBJ databases">
        <authorList>
            <person name="King R."/>
        </authorList>
    </citation>
    <scope>NUCLEOTIDE SEQUENCE</scope>
</reference>
<comment type="pathway">
    <text evidence="3">Protein modification; protein glycosylation.</text>
</comment>
<dbReference type="FunFam" id="3.90.550.50:FF:000017">
    <property type="entry name" value="Glycoprotein-N-acetylgalactosamine 3-beta-galactosyltransferase 1"/>
    <property type="match status" value="1"/>
</dbReference>
<dbReference type="GO" id="GO:0000166">
    <property type="term" value="F:nucleotide binding"/>
    <property type="evidence" value="ECO:0007669"/>
    <property type="project" value="UniProtKB-KW"/>
</dbReference>
<evidence type="ECO:0000256" key="8">
    <source>
        <dbReference type="ARBA" id="ARBA00022679"/>
    </source>
</evidence>
<comment type="cofactor">
    <cofactor evidence="1">
        <name>Mn(2+)</name>
        <dbReference type="ChEBI" id="CHEBI:29035"/>
    </cofactor>
</comment>
<evidence type="ECO:0000256" key="20">
    <source>
        <dbReference type="ARBA" id="ARBA00042009"/>
    </source>
</evidence>
<dbReference type="Proteomes" id="UP001152759">
    <property type="component" value="Chromosome 5"/>
</dbReference>
<evidence type="ECO:0000313" key="26">
    <source>
        <dbReference type="Proteomes" id="UP001152759"/>
    </source>
</evidence>